<proteinExistence type="predicted"/>
<organism evidence="1">
    <name type="scientific">Brassica napus</name>
    <name type="common">Rape</name>
    <dbReference type="NCBI Taxonomy" id="3708"/>
    <lineage>
        <taxon>Eukaryota</taxon>
        <taxon>Viridiplantae</taxon>
        <taxon>Streptophyta</taxon>
        <taxon>Embryophyta</taxon>
        <taxon>Tracheophyta</taxon>
        <taxon>Spermatophyta</taxon>
        <taxon>Magnoliopsida</taxon>
        <taxon>eudicotyledons</taxon>
        <taxon>Gunneridae</taxon>
        <taxon>Pentapetalae</taxon>
        <taxon>rosids</taxon>
        <taxon>malvids</taxon>
        <taxon>Brassicales</taxon>
        <taxon>Brassicaceae</taxon>
        <taxon>Brassiceae</taxon>
        <taxon>Brassica</taxon>
    </lineage>
</organism>
<sequence length="213" mass="23171">MAPSLATSREDSFTIIVYRFLGTVPDEPTSGSCRTSQDGDFVSYFHPSLRKSFYLTGPSLPSSVRTKPIITLCFAPHQRSGTRSQSSTRPYLNFFGVSSLFSSPKVVLSPLGWILLNGYIVSLRSISSDLSYGTVAKPRSNTLSSVQVGCSGLICSHDWALPIGATKPTSPNRSLLKPKLKIEDALHIDMMLGIWGFLSENSGGFTRISPRST</sequence>
<dbReference type="EMBL" id="HG994366">
    <property type="protein sequence ID" value="CAF1919294.1"/>
    <property type="molecule type" value="Genomic_DNA"/>
</dbReference>
<accession>A0A816KR47</accession>
<dbReference type="AlphaFoldDB" id="A0A816KR47"/>
<protein>
    <submittedName>
        <fullName evidence="1">(rape) hypothetical protein</fullName>
    </submittedName>
</protein>
<dbReference type="Proteomes" id="UP001295469">
    <property type="component" value="Chromosome C02"/>
</dbReference>
<gene>
    <name evidence="1" type="ORF">DARMORV10_C02P46100.1</name>
</gene>
<dbReference type="Gramene" id="CDX87800">
    <property type="protein sequence ID" value="CDX87800"/>
    <property type="gene ID" value="GSBRNA2T00146925001"/>
</dbReference>
<name>A0A816KR47_BRANA</name>
<evidence type="ECO:0000313" key="1">
    <source>
        <dbReference type="EMBL" id="CAF1919294.1"/>
    </source>
</evidence>
<reference evidence="1" key="1">
    <citation type="submission" date="2021-01" db="EMBL/GenBank/DDBJ databases">
        <authorList>
            <consortium name="Genoscope - CEA"/>
            <person name="William W."/>
        </authorList>
    </citation>
    <scope>NUCLEOTIDE SEQUENCE</scope>
</reference>